<dbReference type="Gene3D" id="3.40.50.360">
    <property type="match status" value="1"/>
</dbReference>
<dbReference type="InterPro" id="IPR001226">
    <property type="entry name" value="Flavodoxin_CS"/>
</dbReference>
<accession>A0ABR7MXX2</accession>
<evidence type="ECO:0000256" key="5">
    <source>
        <dbReference type="ARBA" id="ARBA00022643"/>
    </source>
</evidence>
<comment type="similarity">
    <text evidence="2 7">Belongs to the flavodoxin family.</text>
</comment>
<keyword evidence="6 7" id="KW-0249">Electron transport</keyword>
<reference evidence="9 10" key="1">
    <citation type="submission" date="2020-08" db="EMBL/GenBank/DDBJ databases">
        <title>Genome public.</title>
        <authorList>
            <person name="Liu C."/>
            <person name="Sun Q."/>
        </authorList>
    </citation>
    <scope>NUCLEOTIDE SEQUENCE [LARGE SCALE GENOMIC DNA]</scope>
    <source>
        <strain evidence="9 10">NSJ-37</strain>
    </source>
</reference>
<proteinExistence type="inferred from homology"/>
<evidence type="ECO:0000313" key="10">
    <source>
        <dbReference type="Proteomes" id="UP000606193"/>
    </source>
</evidence>
<dbReference type="NCBIfam" id="TIGR01753">
    <property type="entry name" value="flav_short"/>
    <property type="match status" value="1"/>
</dbReference>
<dbReference type="InterPro" id="IPR010087">
    <property type="entry name" value="Flav_short"/>
</dbReference>
<feature type="domain" description="Flavodoxin-like" evidence="8">
    <location>
        <begin position="4"/>
        <end position="141"/>
    </location>
</feature>
<keyword evidence="4 7" id="KW-0285">Flavoprotein</keyword>
<keyword evidence="5 7" id="KW-0288">FMN</keyword>
<dbReference type="InterPro" id="IPR008254">
    <property type="entry name" value="Flavodoxin/NO_synth"/>
</dbReference>
<gene>
    <name evidence="9" type="ORF">H8704_01045</name>
</gene>
<keyword evidence="3 7" id="KW-0813">Transport</keyword>
<dbReference type="PROSITE" id="PS50902">
    <property type="entry name" value="FLAVODOXIN_LIKE"/>
    <property type="match status" value="1"/>
</dbReference>
<dbReference type="PANTHER" id="PTHR43717">
    <property type="entry name" value="ANAEROBIC NITRIC OXIDE REDUCTASE FLAVORUBREDOXIN"/>
    <property type="match status" value="1"/>
</dbReference>
<evidence type="ECO:0000256" key="7">
    <source>
        <dbReference type="RuleBase" id="RU367037"/>
    </source>
</evidence>
<evidence type="ECO:0000256" key="1">
    <source>
        <dbReference type="ARBA" id="ARBA00001917"/>
    </source>
</evidence>
<comment type="caution">
    <text evidence="9">The sequence shown here is derived from an EMBL/GenBank/DDBJ whole genome shotgun (WGS) entry which is preliminary data.</text>
</comment>
<comment type="cofactor">
    <cofactor evidence="1 7">
        <name>FMN</name>
        <dbReference type="ChEBI" id="CHEBI:58210"/>
    </cofactor>
</comment>
<dbReference type="RefSeq" id="WP_249296958.1">
    <property type="nucleotide sequence ID" value="NZ_JACRSX010000001.1"/>
</dbReference>
<comment type="function">
    <text evidence="7">Low-potential electron donor to a number of redox enzymes.</text>
</comment>
<dbReference type="SUPFAM" id="SSF52218">
    <property type="entry name" value="Flavoproteins"/>
    <property type="match status" value="1"/>
</dbReference>
<keyword evidence="10" id="KW-1185">Reference proteome</keyword>
<dbReference type="Pfam" id="PF00258">
    <property type="entry name" value="Flavodoxin_1"/>
    <property type="match status" value="1"/>
</dbReference>
<dbReference type="Proteomes" id="UP000606193">
    <property type="component" value="Unassembled WGS sequence"/>
</dbReference>
<evidence type="ECO:0000256" key="6">
    <source>
        <dbReference type="ARBA" id="ARBA00022982"/>
    </source>
</evidence>
<dbReference type="EMBL" id="JACRSX010000001">
    <property type="protein sequence ID" value="MBC8561229.1"/>
    <property type="molecule type" value="Genomic_DNA"/>
</dbReference>
<evidence type="ECO:0000256" key="4">
    <source>
        <dbReference type="ARBA" id="ARBA00022630"/>
    </source>
</evidence>
<organism evidence="9 10">
    <name type="scientific">Jutongia huaianensis</name>
    <dbReference type="NCBI Taxonomy" id="2763668"/>
    <lineage>
        <taxon>Bacteria</taxon>
        <taxon>Bacillati</taxon>
        <taxon>Bacillota</taxon>
        <taxon>Clostridia</taxon>
        <taxon>Lachnospirales</taxon>
        <taxon>Lachnospiraceae</taxon>
        <taxon>Jutongia</taxon>
    </lineage>
</organism>
<name>A0ABR7MXX2_9FIRM</name>
<dbReference type="InterPro" id="IPR029039">
    <property type="entry name" value="Flavoprotein-like_sf"/>
</dbReference>
<evidence type="ECO:0000259" key="8">
    <source>
        <dbReference type="PROSITE" id="PS50902"/>
    </source>
</evidence>
<evidence type="ECO:0000256" key="2">
    <source>
        <dbReference type="ARBA" id="ARBA00005267"/>
    </source>
</evidence>
<dbReference type="PROSITE" id="PS00201">
    <property type="entry name" value="FLAVODOXIN"/>
    <property type="match status" value="1"/>
</dbReference>
<dbReference type="PANTHER" id="PTHR43717:SF1">
    <property type="entry name" value="ANAEROBIC NITRIC OXIDE REDUCTASE FLAVORUBREDOXIN"/>
    <property type="match status" value="1"/>
</dbReference>
<protein>
    <recommendedName>
        <fullName evidence="7">Flavodoxin</fullName>
    </recommendedName>
</protein>
<sequence length="144" mass="14814">MAKVKIIYWSGTGNTAAMAAAIADGVKEAGAEAELITAETAGAADVQDAKAIALGCPSMGAEQLEETIMEPLMEELDGAISGKTVVLFGSYGWGSGDWMRDWEDRVSSDGASVWNGEGIIANNAPDDDVLDSCKSAGRDLAGLA</sequence>
<evidence type="ECO:0000256" key="3">
    <source>
        <dbReference type="ARBA" id="ARBA00022448"/>
    </source>
</evidence>
<evidence type="ECO:0000313" key="9">
    <source>
        <dbReference type="EMBL" id="MBC8561229.1"/>
    </source>
</evidence>